<comment type="catalytic activity">
    <reaction evidence="2">
        <text>oxidized coenzyme F420-(gamma-L-Glu)(n) + a quinol + H(+) = reduced coenzyme F420-(gamma-L-Glu)(n) + a quinone</text>
        <dbReference type="Rhea" id="RHEA:39663"/>
        <dbReference type="Rhea" id="RHEA-COMP:12939"/>
        <dbReference type="Rhea" id="RHEA-COMP:14378"/>
        <dbReference type="ChEBI" id="CHEBI:15378"/>
        <dbReference type="ChEBI" id="CHEBI:24646"/>
        <dbReference type="ChEBI" id="CHEBI:132124"/>
        <dbReference type="ChEBI" id="CHEBI:133980"/>
        <dbReference type="ChEBI" id="CHEBI:139511"/>
    </reaction>
</comment>
<dbReference type="Gene3D" id="2.30.110.10">
    <property type="entry name" value="Electron Transport, Fmn-binding Protein, Chain A"/>
    <property type="match status" value="1"/>
</dbReference>
<dbReference type="PANTHER" id="PTHR39428">
    <property type="entry name" value="F420H(2)-DEPENDENT QUINONE REDUCTASE RV1261C"/>
    <property type="match status" value="1"/>
</dbReference>
<comment type="caution">
    <text evidence="3">The sequence shown here is derived from an EMBL/GenBank/DDBJ whole genome shotgun (WGS) entry which is preliminary data.</text>
</comment>
<dbReference type="GO" id="GO:0005886">
    <property type="term" value="C:plasma membrane"/>
    <property type="evidence" value="ECO:0007669"/>
    <property type="project" value="TreeGrafter"/>
</dbReference>
<dbReference type="NCBIfam" id="TIGR00026">
    <property type="entry name" value="hi_GC_TIGR00026"/>
    <property type="match status" value="1"/>
</dbReference>
<dbReference type="Proteomes" id="UP000321534">
    <property type="component" value="Unassembled WGS sequence"/>
</dbReference>
<reference evidence="3 4" key="1">
    <citation type="submission" date="2019-07" db="EMBL/GenBank/DDBJ databases">
        <title>Whole genome shotgun sequence of Terrabacter aerolatus NBRC 106305.</title>
        <authorList>
            <person name="Hosoyama A."/>
            <person name="Uohara A."/>
            <person name="Ohji S."/>
            <person name="Ichikawa N."/>
        </authorList>
    </citation>
    <scope>NUCLEOTIDE SEQUENCE [LARGE SCALE GENOMIC DNA]</scope>
    <source>
        <strain evidence="3 4">NBRC 106305</strain>
    </source>
</reference>
<dbReference type="InterPro" id="IPR012349">
    <property type="entry name" value="Split_barrel_FMN-bd"/>
</dbReference>
<gene>
    <name evidence="3" type="ORF">TAE01_03230</name>
</gene>
<organism evidence="3 4">
    <name type="scientific">Terrabacter aerolatus</name>
    <dbReference type="NCBI Taxonomy" id="422442"/>
    <lineage>
        <taxon>Bacteria</taxon>
        <taxon>Bacillati</taxon>
        <taxon>Actinomycetota</taxon>
        <taxon>Actinomycetes</taxon>
        <taxon>Micrococcales</taxon>
        <taxon>Intrasporangiaceae</taxon>
        <taxon>Terrabacter</taxon>
    </lineage>
</organism>
<keyword evidence="4" id="KW-1185">Reference proteome</keyword>
<dbReference type="EMBL" id="BJYX01000001">
    <property type="protein sequence ID" value="GEO28513.1"/>
    <property type="molecule type" value="Genomic_DNA"/>
</dbReference>
<dbReference type="PANTHER" id="PTHR39428:SF1">
    <property type="entry name" value="F420H(2)-DEPENDENT QUINONE REDUCTASE RV1261C"/>
    <property type="match status" value="1"/>
</dbReference>
<dbReference type="SUPFAM" id="SSF50475">
    <property type="entry name" value="FMN-binding split barrel"/>
    <property type="match status" value="1"/>
</dbReference>
<dbReference type="AlphaFoldDB" id="A0A512CWB8"/>
<dbReference type="InterPro" id="IPR004378">
    <property type="entry name" value="F420H2_quin_Rdtase"/>
</dbReference>
<dbReference type="Pfam" id="PF04075">
    <property type="entry name" value="F420H2_quin_red"/>
    <property type="match status" value="1"/>
</dbReference>
<dbReference type="GO" id="GO:0070967">
    <property type="term" value="F:coenzyme F420 binding"/>
    <property type="evidence" value="ECO:0007669"/>
    <property type="project" value="TreeGrafter"/>
</dbReference>
<comment type="similarity">
    <text evidence="1">Belongs to the F420H(2)-dependent quinone reductase family.</text>
</comment>
<evidence type="ECO:0000256" key="2">
    <source>
        <dbReference type="ARBA" id="ARBA00049106"/>
    </source>
</evidence>
<evidence type="ECO:0000313" key="4">
    <source>
        <dbReference type="Proteomes" id="UP000321534"/>
    </source>
</evidence>
<sequence>MADGARTWTPGHPARHLVRRGRRFYAADMRLRRIDEANPVQRALRGLVASRPGAWVSRRLLHRLDGLGHRLAPRRTLPSQWLAAVPVGMLTTTGARSGQPRTVPLMLAPLDEGWGVIASSYGSERPPAWYFNLRAHPQAVLEVDGVTHRVRAVQVQGTERERVREAALAYYRGYTAYEERAGGRDLGFFVLHPERD</sequence>
<accession>A0A512CWB8</accession>
<name>A0A512CWB8_9MICO</name>
<protein>
    <recommendedName>
        <fullName evidence="5">Nitroreductase</fullName>
    </recommendedName>
</protein>
<evidence type="ECO:0008006" key="5">
    <source>
        <dbReference type="Google" id="ProtNLM"/>
    </source>
</evidence>
<evidence type="ECO:0000313" key="3">
    <source>
        <dbReference type="EMBL" id="GEO28513.1"/>
    </source>
</evidence>
<dbReference type="GO" id="GO:0016491">
    <property type="term" value="F:oxidoreductase activity"/>
    <property type="evidence" value="ECO:0007669"/>
    <property type="project" value="InterPro"/>
</dbReference>
<evidence type="ECO:0000256" key="1">
    <source>
        <dbReference type="ARBA" id="ARBA00008710"/>
    </source>
</evidence>
<proteinExistence type="inferred from homology"/>